<dbReference type="GeneID" id="20817681"/>
<reference evidence="1" key="1">
    <citation type="submission" date="2013-12" db="EMBL/GenBank/DDBJ databases">
        <title>The Genome Sequence of Aphanomyces astaci APO3.</title>
        <authorList>
            <consortium name="The Broad Institute Genomics Platform"/>
            <person name="Russ C."/>
            <person name="Tyler B."/>
            <person name="van West P."/>
            <person name="Dieguez-Uribeondo J."/>
            <person name="Young S.K."/>
            <person name="Zeng Q."/>
            <person name="Gargeya S."/>
            <person name="Fitzgerald M."/>
            <person name="Abouelleil A."/>
            <person name="Alvarado L."/>
            <person name="Chapman S.B."/>
            <person name="Gainer-Dewar J."/>
            <person name="Goldberg J."/>
            <person name="Griggs A."/>
            <person name="Gujja S."/>
            <person name="Hansen M."/>
            <person name="Howarth C."/>
            <person name="Imamovic A."/>
            <person name="Ireland A."/>
            <person name="Larimer J."/>
            <person name="McCowan C."/>
            <person name="Murphy C."/>
            <person name="Pearson M."/>
            <person name="Poon T.W."/>
            <person name="Priest M."/>
            <person name="Roberts A."/>
            <person name="Saif S."/>
            <person name="Shea T."/>
            <person name="Sykes S."/>
            <person name="Wortman J."/>
            <person name="Nusbaum C."/>
            <person name="Birren B."/>
        </authorList>
    </citation>
    <scope>NUCLEOTIDE SEQUENCE [LARGE SCALE GENOMIC DNA]</scope>
    <source>
        <strain evidence="1">APO3</strain>
    </source>
</reference>
<name>W4FNE0_APHAT</name>
<organism evidence="1">
    <name type="scientific">Aphanomyces astaci</name>
    <name type="common">Crayfish plague agent</name>
    <dbReference type="NCBI Taxonomy" id="112090"/>
    <lineage>
        <taxon>Eukaryota</taxon>
        <taxon>Sar</taxon>
        <taxon>Stramenopiles</taxon>
        <taxon>Oomycota</taxon>
        <taxon>Saprolegniomycetes</taxon>
        <taxon>Saprolegniales</taxon>
        <taxon>Verrucalvaceae</taxon>
        <taxon>Aphanomyces</taxon>
    </lineage>
</organism>
<protein>
    <submittedName>
        <fullName evidence="1">Uncharacterized protein</fullName>
    </submittedName>
</protein>
<evidence type="ECO:0000313" key="1">
    <source>
        <dbReference type="EMBL" id="ETV68364.1"/>
    </source>
</evidence>
<dbReference type="RefSeq" id="XP_009842159.1">
    <property type="nucleotide sequence ID" value="XM_009843857.1"/>
</dbReference>
<sequence>MSGSRCFLGRGDPVVQKVAETRGDFVTVGAVPRGSICWADNNALDRYWRYGRTEGRAEEFTGLAAVKPCSKLLHPRLSETGSTPVPTLAAHIGPACDALSEPVVPVVGWVLWGRHCGPPFANRDGSNAVPARGGEQVSKSGVFCASSWCRLV</sequence>
<dbReference type="AlphaFoldDB" id="W4FNE0"/>
<proteinExistence type="predicted"/>
<dbReference type="VEuPathDB" id="FungiDB:H257_15685"/>
<dbReference type="EMBL" id="KI913186">
    <property type="protein sequence ID" value="ETV68364.1"/>
    <property type="molecule type" value="Genomic_DNA"/>
</dbReference>
<accession>W4FNE0</accession>
<gene>
    <name evidence="1" type="ORF">H257_15685</name>
</gene>